<dbReference type="Proteomes" id="UP000324133">
    <property type="component" value="Unassembled WGS sequence"/>
</dbReference>
<dbReference type="AlphaFoldDB" id="A0A5B6TCY3"/>
<keyword evidence="1" id="KW-0732">Signal</keyword>
<organism evidence="2 3">
    <name type="scientific">Rufibacter hautae</name>
    <dbReference type="NCBI Taxonomy" id="2595005"/>
    <lineage>
        <taxon>Bacteria</taxon>
        <taxon>Pseudomonadati</taxon>
        <taxon>Bacteroidota</taxon>
        <taxon>Cytophagia</taxon>
        <taxon>Cytophagales</taxon>
        <taxon>Hymenobacteraceae</taxon>
        <taxon>Rufibacter</taxon>
    </lineage>
</organism>
<comment type="caution">
    <text evidence="2">The sequence shown here is derived from an EMBL/GenBank/DDBJ whole genome shotgun (WGS) entry which is preliminary data.</text>
</comment>
<keyword evidence="3" id="KW-1185">Reference proteome</keyword>
<evidence type="ECO:0008006" key="4">
    <source>
        <dbReference type="Google" id="ProtNLM"/>
    </source>
</evidence>
<sequence>MKVLFLSICLLLVMSQNLLFGQPKNTSTVPINQVGYQETLALVLKAEKKAMARRMYMKNRKTDPDYEFTSWRAIFQKEAPALIANPEQHAHSLLMILKSQEIEKDEGFNVDLVRVLYPICIEQYAEVIHTVHGLYSEGKVDLFTLALTANPSFYFCSNVYENRHNQILQQELQHVADLLKPANSPYEELVTSGIKDLLSGKEDEDYQEFITNHSPYLPNKPCKSEK</sequence>
<gene>
    <name evidence="2" type="ORF">FOA19_12175</name>
</gene>
<protein>
    <recommendedName>
        <fullName evidence="4">DUF4476 domain-containing protein</fullName>
    </recommendedName>
</protein>
<name>A0A5B6TCY3_9BACT</name>
<proteinExistence type="predicted"/>
<dbReference type="EMBL" id="VKKY01000002">
    <property type="protein sequence ID" value="KAA3438026.1"/>
    <property type="molecule type" value="Genomic_DNA"/>
</dbReference>
<accession>A0A5B6TCY3</accession>
<feature type="signal peptide" evidence="1">
    <location>
        <begin position="1"/>
        <end position="21"/>
    </location>
</feature>
<reference evidence="2 3" key="1">
    <citation type="submission" date="2019-07" db="EMBL/GenBank/DDBJ databases">
        <title>Rufibacter sp. nov., isolated from lake sediment.</title>
        <authorList>
            <person name="Qu J.-H."/>
        </authorList>
    </citation>
    <scope>NUCLEOTIDE SEQUENCE [LARGE SCALE GENOMIC DNA]</scope>
    <source>
        <strain evidence="2 3">NBS58-1</strain>
    </source>
</reference>
<dbReference type="RefSeq" id="WP_149091089.1">
    <property type="nucleotide sequence ID" value="NZ_VKKY01000002.1"/>
</dbReference>
<evidence type="ECO:0000256" key="1">
    <source>
        <dbReference type="SAM" id="SignalP"/>
    </source>
</evidence>
<evidence type="ECO:0000313" key="3">
    <source>
        <dbReference type="Proteomes" id="UP000324133"/>
    </source>
</evidence>
<feature type="chain" id="PRO_5022720391" description="DUF4476 domain-containing protein" evidence="1">
    <location>
        <begin position="22"/>
        <end position="226"/>
    </location>
</feature>
<evidence type="ECO:0000313" key="2">
    <source>
        <dbReference type="EMBL" id="KAA3438026.1"/>
    </source>
</evidence>